<evidence type="ECO:0000313" key="5">
    <source>
        <dbReference type="Proteomes" id="UP000600565"/>
    </source>
</evidence>
<evidence type="ECO:0000259" key="3">
    <source>
        <dbReference type="PROSITE" id="PS51272"/>
    </source>
</evidence>
<sequence length="487" mass="53834">MNMKKKFYTVAVASLAATAVAVAPASASGAFTDVTENNAHFKAITELHAAGIISGYSDGTYKPAQDVTRGQAAKMLAGALGLDTKNVVNPKFADIPVSHQYYGPIAALAAFDAIEIYEDNTVEPNETITRGEFAYMLAQVLELEAEEGSSFDDVPEDNEYYYYVSALYEYGIINGVSDTEFGVENSITRGQLATVIFNVMNELIEEDTETVEPTEPKEEQPSTTSQDTALLETVFTKAIEKQQTTTSMKATMTMTQSMEIEEGEEQIKIDTNTKMDMSIVNKPMQFFADGTISTVDPTTGKSIEMPLKMYMTEKDGMYLYEGTTKSWMKFPSDMYEELLAQSGTQINAADQLKMLQQFATHFTIQENEDYYTLKLTGAGDKFTALVEEQLSAMNLGLDEEVLAEMKNMKFGNFNYEIKINKKTFDIEEMVMDFGMGINIEGVVMDIESKSTIKYSDFNAATTITIPAEVLKNAKPIEDLDALDSAGQ</sequence>
<dbReference type="EMBL" id="JACSPW010000001">
    <property type="protein sequence ID" value="MBD8031958.1"/>
    <property type="molecule type" value="Genomic_DNA"/>
</dbReference>
<dbReference type="InterPro" id="IPR046720">
    <property type="entry name" value="DUF6612"/>
</dbReference>
<keyword evidence="2" id="KW-0732">Signal</keyword>
<accession>A0ABR8XJ46</accession>
<feature type="signal peptide" evidence="2">
    <location>
        <begin position="1"/>
        <end position="27"/>
    </location>
</feature>
<feature type="region of interest" description="Disordered" evidence="1">
    <location>
        <begin position="207"/>
        <end position="226"/>
    </location>
</feature>
<dbReference type="PANTHER" id="PTHR43308:SF5">
    <property type="entry name" value="S-LAYER PROTEIN _ PEPTIDOGLYCAN ENDO-BETA-N-ACETYLGLUCOSAMINIDASE"/>
    <property type="match status" value="1"/>
</dbReference>
<comment type="caution">
    <text evidence="4">The sequence shown here is derived from an EMBL/GenBank/DDBJ whole genome shotgun (WGS) entry which is preliminary data.</text>
</comment>
<dbReference type="PANTHER" id="PTHR43308">
    <property type="entry name" value="OUTER MEMBRANE PROTEIN ALPHA-RELATED"/>
    <property type="match status" value="1"/>
</dbReference>
<keyword evidence="5" id="KW-1185">Reference proteome</keyword>
<gene>
    <name evidence="4" type="ORF">H9632_02675</name>
</gene>
<evidence type="ECO:0000256" key="2">
    <source>
        <dbReference type="SAM" id="SignalP"/>
    </source>
</evidence>
<feature type="chain" id="PRO_5046619480" evidence="2">
    <location>
        <begin position="28"/>
        <end position="487"/>
    </location>
</feature>
<feature type="domain" description="SLH" evidence="3">
    <location>
        <begin position="27"/>
        <end position="90"/>
    </location>
</feature>
<dbReference type="Pfam" id="PF00395">
    <property type="entry name" value="SLH"/>
    <property type="match status" value="3"/>
</dbReference>
<protein>
    <submittedName>
        <fullName evidence="4">S-layer homology domain-containing protein</fullName>
    </submittedName>
</protein>
<evidence type="ECO:0000313" key="4">
    <source>
        <dbReference type="EMBL" id="MBD8031958.1"/>
    </source>
</evidence>
<dbReference type="InterPro" id="IPR051465">
    <property type="entry name" value="Cell_Envelope_Struct_Comp"/>
</dbReference>
<dbReference type="InterPro" id="IPR001119">
    <property type="entry name" value="SLH_dom"/>
</dbReference>
<proteinExistence type="predicted"/>
<name>A0ABR8XJ46_9BACL</name>
<dbReference type="PROSITE" id="PS51272">
    <property type="entry name" value="SLH"/>
    <property type="match status" value="3"/>
</dbReference>
<feature type="domain" description="SLH" evidence="3">
    <location>
        <begin position="92"/>
        <end position="146"/>
    </location>
</feature>
<feature type="domain" description="SLH" evidence="3">
    <location>
        <begin position="147"/>
        <end position="210"/>
    </location>
</feature>
<dbReference type="Gene3D" id="2.50.20.20">
    <property type="match status" value="1"/>
</dbReference>
<evidence type="ECO:0000256" key="1">
    <source>
        <dbReference type="SAM" id="MobiDB-lite"/>
    </source>
</evidence>
<organism evidence="4 5">
    <name type="scientific">Solibacillus merdavium</name>
    <dbReference type="NCBI Taxonomy" id="2762218"/>
    <lineage>
        <taxon>Bacteria</taxon>
        <taxon>Bacillati</taxon>
        <taxon>Bacillota</taxon>
        <taxon>Bacilli</taxon>
        <taxon>Bacillales</taxon>
        <taxon>Caryophanaceae</taxon>
        <taxon>Solibacillus</taxon>
    </lineage>
</organism>
<dbReference type="Pfam" id="PF20316">
    <property type="entry name" value="DUF6612"/>
    <property type="match status" value="1"/>
</dbReference>
<reference evidence="4 5" key="1">
    <citation type="submission" date="2020-08" db="EMBL/GenBank/DDBJ databases">
        <title>A Genomic Blueprint of the Chicken Gut Microbiome.</title>
        <authorList>
            <person name="Gilroy R."/>
            <person name="Ravi A."/>
            <person name="Getino M."/>
            <person name="Pursley I."/>
            <person name="Horton D.L."/>
            <person name="Alikhan N.-F."/>
            <person name="Baker D."/>
            <person name="Gharbi K."/>
            <person name="Hall N."/>
            <person name="Watson M."/>
            <person name="Adriaenssens E.M."/>
            <person name="Foster-Nyarko E."/>
            <person name="Jarju S."/>
            <person name="Secka A."/>
            <person name="Antonio M."/>
            <person name="Oren A."/>
            <person name="Chaudhuri R."/>
            <person name="La Ragione R.M."/>
            <person name="Hildebrand F."/>
            <person name="Pallen M.J."/>
        </authorList>
    </citation>
    <scope>NUCLEOTIDE SEQUENCE [LARGE SCALE GENOMIC DNA]</scope>
    <source>
        <strain evidence="4 5">Sa1YVA6</strain>
    </source>
</reference>
<dbReference type="Proteomes" id="UP000600565">
    <property type="component" value="Unassembled WGS sequence"/>
</dbReference>